<feature type="region of interest" description="Disordered" evidence="1">
    <location>
        <begin position="49"/>
        <end position="71"/>
    </location>
</feature>
<evidence type="ECO:0000259" key="2">
    <source>
        <dbReference type="SMART" id="SM00507"/>
    </source>
</evidence>
<reference evidence="3 4" key="1">
    <citation type="journal article" date="2013" name="Genome Announc.">
        <title>Draft Genome Sequence of Arthrobacter crystallopoietes Strain BAB-32, Revealing Genes for Bioremediation.</title>
        <authorList>
            <person name="Joshi M.N."/>
            <person name="Pandit A.S."/>
            <person name="Sharma A."/>
            <person name="Pandya R.V."/>
            <person name="Desai S.M."/>
            <person name="Saxena A.K."/>
            <person name="Bagatharia S.B."/>
        </authorList>
    </citation>
    <scope>NUCLEOTIDE SEQUENCE [LARGE SCALE GENOMIC DNA]</scope>
    <source>
        <strain evidence="3 4">BAB-32</strain>
    </source>
</reference>
<dbReference type="Proteomes" id="UP000010729">
    <property type="component" value="Unassembled WGS sequence"/>
</dbReference>
<keyword evidence="4" id="KW-1185">Reference proteome</keyword>
<evidence type="ECO:0000313" key="3">
    <source>
        <dbReference type="EMBL" id="EMY34331.1"/>
    </source>
</evidence>
<gene>
    <name evidence="3" type="ORF">D477_010281</name>
</gene>
<evidence type="ECO:0000256" key="1">
    <source>
        <dbReference type="SAM" id="MobiDB-lite"/>
    </source>
</evidence>
<dbReference type="AlphaFoldDB" id="N1UVB8"/>
<evidence type="ECO:0000313" key="4">
    <source>
        <dbReference type="Proteomes" id="UP000010729"/>
    </source>
</evidence>
<sequence>MLTEGGDDADGLDGAALVDRLRALEDLKAAAAARQAADAVALDRFRRESEARKGVPADKQGRGVGREVALARRESPRKGGRLLGLANALVKEMPHTMAALKTGQLNEWRATILVRETACLTVEDRAAVDEIVAGNPSALEGVGDRKLAETAKRAAYARDPHALVARASKAAEDRHVSCRPAPDTMACLTALLPVRSGVAVNAALSGEADRLRAAGDQRSRGQIMADTLVERVTGRAAASPADIEIQLVMTDRTLLQGSSEPAYLSGYGTVPAQYARNLLRPTGPTDIRDSGTGGVVNSDGALAAASADPGAAETAVPDAVKVAIRRLYTAPVTGQLVGMDSRARIMPEGLRRFIRARDAVCRTPWCDAPIRHFDHVIAYADGGLTTAGNGQGLCEACNLAMETPGWSQRPVEAERHTVETTTPTGHTYYSTAPELPGTKHNRRLRPYSKQTPAIGEVSTHEELYPRIPRLELPRAAAWEQHQAGLVQQAWTMAAADIGRLPWRALNVRAR</sequence>
<dbReference type="EMBL" id="ANPE02000121">
    <property type="protein sequence ID" value="EMY34331.1"/>
    <property type="molecule type" value="Genomic_DNA"/>
</dbReference>
<dbReference type="OrthoDB" id="5241234at2"/>
<organism evidence="3 4">
    <name type="scientific">Arthrobacter crystallopoietes BAB-32</name>
    <dbReference type="NCBI Taxonomy" id="1246476"/>
    <lineage>
        <taxon>Bacteria</taxon>
        <taxon>Bacillati</taxon>
        <taxon>Actinomycetota</taxon>
        <taxon>Actinomycetes</taxon>
        <taxon>Micrococcales</taxon>
        <taxon>Micrococcaceae</taxon>
        <taxon>Crystallibacter</taxon>
    </lineage>
</organism>
<comment type="caution">
    <text evidence="3">The sequence shown here is derived from an EMBL/GenBank/DDBJ whole genome shotgun (WGS) entry which is preliminary data.</text>
</comment>
<dbReference type="CDD" id="cd00085">
    <property type="entry name" value="HNHc"/>
    <property type="match status" value="1"/>
</dbReference>
<proteinExistence type="predicted"/>
<accession>N1UVB8</accession>
<name>N1UVB8_9MICC</name>
<dbReference type="SMART" id="SM00507">
    <property type="entry name" value="HNHc"/>
    <property type="match status" value="1"/>
</dbReference>
<dbReference type="InterPro" id="IPR003615">
    <property type="entry name" value="HNH_nuc"/>
</dbReference>
<protein>
    <recommendedName>
        <fullName evidence="2">HNH nuclease domain-containing protein</fullName>
    </recommendedName>
</protein>
<feature type="domain" description="HNH nuclease" evidence="2">
    <location>
        <begin position="349"/>
        <end position="399"/>
    </location>
</feature>